<dbReference type="PANTHER" id="PTHR47534">
    <property type="entry name" value="YALI0E05731P"/>
    <property type="match status" value="1"/>
</dbReference>
<organism evidence="2 3">
    <name type="scientific">Naganishia liquefaciens</name>
    <dbReference type="NCBI Taxonomy" id="104408"/>
    <lineage>
        <taxon>Eukaryota</taxon>
        <taxon>Fungi</taxon>
        <taxon>Dikarya</taxon>
        <taxon>Basidiomycota</taxon>
        <taxon>Agaricomycotina</taxon>
        <taxon>Tremellomycetes</taxon>
        <taxon>Filobasidiales</taxon>
        <taxon>Filobasidiaceae</taxon>
        <taxon>Naganishia</taxon>
    </lineage>
</organism>
<dbReference type="Proteomes" id="UP000620104">
    <property type="component" value="Unassembled WGS sequence"/>
</dbReference>
<evidence type="ECO:0008006" key="4">
    <source>
        <dbReference type="Google" id="ProtNLM"/>
    </source>
</evidence>
<dbReference type="SUPFAM" id="SSF51735">
    <property type="entry name" value="NAD(P)-binding Rossmann-fold domains"/>
    <property type="match status" value="2"/>
</dbReference>
<keyword evidence="3" id="KW-1185">Reference proteome</keyword>
<dbReference type="EMBL" id="BLZA01000053">
    <property type="protein sequence ID" value="GHJ90034.1"/>
    <property type="molecule type" value="Genomic_DNA"/>
</dbReference>
<comment type="caution">
    <text evidence="2">The sequence shown here is derived from an EMBL/GenBank/DDBJ whole genome shotgun (WGS) entry which is preliminary data.</text>
</comment>
<reference evidence="2" key="1">
    <citation type="submission" date="2020-07" db="EMBL/GenBank/DDBJ databases">
        <title>Draft Genome Sequence of a Deep-Sea Yeast, Naganishia (Cryptococcus) liquefaciens strain N6.</title>
        <authorList>
            <person name="Han Y.W."/>
            <person name="Kajitani R."/>
            <person name="Morimoto H."/>
            <person name="Parhat M."/>
            <person name="Tsubouchi H."/>
            <person name="Bakenova O."/>
            <person name="Ogata M."/>
            <person name="Argunhan B."/>
            <person name="Aoki R."/>
            <person name="Kajiwara S."/>
            <person name="Itoh T."/>
            <person name="Iwasaki H."/>
        </authorList>
    </citation>
    <scope>NUCLEOTIDE SEQUENCE</scope>
    <source>
        <strain evidence="2">N6</strain>
    </source>
</reference>
<sequence length="623" mass="68329">MPGPELASTLAAHHIALRHLPLDLLNPYSVRDCASRFLSQESRLNVLVLNAAIAPNQREPSGWIASSLEGRTPEQSSKNMIELEKAMMTNVIGTSMLAKALEPAMVKAAEEATHHDEKPRIALVSSELHRRLGDLEVTPQTIRSLVSLDQWNGMQTYKLTKLVQTIWLYALQRELGDDIDCVAISPGKYTCPCDAGSSADCACTVGFIPSTSLSRASPYAAQLFMSYFLHFMPFASNAEEGGRKVYQGSMESIKPFCRDNQARAAIYLKNGEPVSADSRVYDECLGQDWKRWIEHAVATVTTPIADLVPKKPNVLIVGGTAGIGAALARKLAWQLPTTSHITIAGRNSEAAAAVIADIRQHGSVEATNSSGVKVPVGEFAPVDCASMSDVKRFCAEYRQRLEARQGSLDILILTPGILSLKGWTPAISNSTIDRKMALHFYARMLIIRELGPVLSKEAIVMSVLDGKHSDAYDKAIIWNDLPLSQPGHYGLRSAMRHSIVMTDVMMQYFATRPDAEHSATFIHAYPGFVATSTSRNPALPLVVRLGLGLLSRLFASSPGECAYRLLKGMVHAQRLAISDSCPEGRWLNLDRDMVVRKRPVDEQIIERVQKDTWRLIDGQATGA</sequence>
<dbReference type="InterPro" id="IPR052228">
    <property type="entry name" value="Sec_Metab_Biosynth_Oxidored"/>
</dbReference>
<accession>A0A8H3U1E1</accession>
<dbReference type="GO" id="GO:0016491">
    <property type="term" value="F:oxidoreductase activity"/>
    <property type="evidence" value="ECO:0007669"/>
    <property type="project" value="UniProtKB-KW"/>
</dbReference>
<evidence type="ECO:0000313" key="2">
    <source>
        <dbReference type="EMBL" id="GHJ90034.1"/>
    </source>
</evidence>
<protein>
    <recommendedName>
        <fullName evidence="4">SDR family NAD(P)-dependent oxidoreductase</fullName>
    </recommendedName>
</protein>
<evidence type="ECO:0000256" key="1">
    <source>
        <dbReference type="ARBA" id="ARBA00023002"/>
    </source>
</evidence>
<keyword evidence="1" id="KW-0560">Oxidoreductase</keyword>
<dbReference type="Pfam" id="PF00106">
    <property type="entry name" value="adh_short"/>
    <property type="match status" value="1"/>
</dbReference>
<dbReference type="OrthoDB" id="2898509at2759"/>
<name>A0A8H3U1E1_9TREE</name>
<evidence type="ECO:0000313" key="3">
    <source>
        <dbReference type="Proteomes" id="UP000620104"/>
    </source>
</evidence>
<dbReference type="InterPro" id="IPR002347">
    <property type="entry name" value="SDR_fam"/>
</dbReference>
<proteinExistence type="predicted"/>
<dbReference type="Gene3D" id="3.40.50.720">
    <property type="entry name" value="NAD(P)-binding Rossmann-like Domain"/>
    <property type="match status" value="2"/>
</dbReference>
<dbReference type="AlphaFoldDB" id="A0A8H3U1E1"/>
<dbReference type="PANTHER" id="PTHR47534:SF3">
    <property type="entry name" value="ALCOHOL DEHYDROGENASE-LIKE C-TERMINAL DOMAIN-CONTAINING PROTEIN"/>
    <property type="match status" value="1"/>
</dbReference>
<dbReference type="InterPro" id="IPR036291">
    <property type="entry name" value="NAD(P)-bd_dom_sf"/>
</dbReference>
<gene>
    <name evidence="2" type="ORF">NliqN6_6435</name>
</gene>